<name>A0AA36J8P0_9DINO</name>
<dbReference type="EMBL" id="CAUJNA010003405">
    <property type="protein sequence ID" value="CAJ1401216.1"/>
    <property type="molecule type" value="Genomic_DNA"/>
</dbReference>
<feature type="transmembrane region" description="Helical" evidence="2">
    <location>
        <begin position="345"/>
        <end position="366"/>
    </location>
</feature>
<dbReference type="SUPFAM" id="SSF57184">
    <property type="entry name" value="Growth factor receptor domain"/>
    <property type="match status" value="1"/>
</dbReference>
<dbReference type="PANTHER" id="PTHR46967">
    <property type="entry name" value="INSULIN-LIKE GROWTH FACTOR BINDING PROTEIN,N-TERMINAL"/>
    <property type="match status" value="1"/>
</dbReference>
<comment type="caution">
    <text evidence="4">The sequence shown here is derived from an EMBL/GenBank/DDBJ whole genome shotgun (WGS) entry which is preliminary data.</text>
</comment>
<dbReference type="InterPro" id="IPR011641">
    <property type="entry name" value="Tyr-kin_ephrin_A/B_rcpt-like"/>
</dbReference>
<keyword evidence="2" id="KW-0812">Transmembrane</keyword>
<dbReference type="InterPro" id="IPR009030">
    <property type="entry name" value="Growth_fac_rcpt_cys_sf"/>
</dbReference>
<dbReference type="PROSITE" id="PS51375">
    <property type="entry name" value="PPR"/>
    <property type="match status" value="1"/>
</dbReference>
<protein>
    <recommendedName>
        <fullName evidence="3">Tyrosine-protein kinase ephrin type A/B receptor-like domain-containing protein</fullName>
    </recommendedName>
</protein>
<dbReference type="PANTHER" id="PTHR46967:SF2">
    <property type="entry name" value="SUSHI, VON WILLEBRAND FACTOR TYPE A, EGF AND PENTRAXIN DOMAIN-CONTAINING PROTEIN 1-LIKE"/>
    <property type="match status" value="1"/>
</dbReference>
<evidence type="ECO:0000313" key="4">
    <source>
        <dbReference type="EMBL" id="CAJ1401216.1"/>
    </source>
</evidence>
<evidence type="ECO:0000313" key="5">
    <source>
        <dbReference type="Proteomes" id="UP001178507"/>
    </source>
</evidence>
<evidence type="ECO:0000256" key="2">
    <source>
        <dbReference type="SAM" id="Phobius"/>
    </source>
</evidence>
<feature type="domain" description="Tyrosine-protein kinase ephrin type A/B receptor-like" evidence="3">
    <location>
        <begin position="237"/>
        <end position="267"/>
    </location>
</feature>
<accession>A0AA36J8P0</accession>
<reference evidence="4" key="1">
    <citation type="submission" date="2023-08" db="EMBL/GenBank/DDBJ databases">
        <authorList>
            <person name="Chen Y."/>
            <person name="Shah S."/>
            <person name="Dougan E. K."/>
            <person name="Thang M."/>
            <person name="Chan C."/>
        </authorList>
    </citation>
    <scope>NUCLEOTIDE SEQUENCE</scope>
</reference>
<dbReference type="SMART" id="SM01411">
    <property type="entry name" value="Ephrin_rec_like"/>
    <property type="match status" value="3"/>
</dbReference>
<sequence length="394" mass="42391">MGKVITWTSMLNACATAKPRRAKAAERVFRQMLVSGCQPNKVTLQALGRSMGFPKSRALLVELNLKDPGWGFLGQLCQICPHNQQAVFRPQLQRRQCEECAAGQSFVDLGDDQGGCFLMCPEGHFDNSSCVACPAGTFRSEAQSSDRCLPCPGGSFSQGAAARCEQCPRGTSTGPQRHGCASCTPGFFSDSVGGTSCAACPAGSFSNSSGATKCQKCPPGTVAQLSGTSACAACTPGSYSPRDTLRCEQCPVGKYQYLARQTKCFEDSLGERSFEEGAVQPSNAKQFFLRQKAPGRPVVMERCTANPEACLELERCAEGHAGRQCFACLPGFVNTGSCSKCPARFYGIFFAALYFVFYLLVIHLLVMMADLTNKKDCHLILMKILLNHCIAMSP</sequence>
<evidence type="ECO:0000256" key="1">
    <source>
        <dbReference type="PROSITE-ProRule" id="PRU00708"/>
    </source>
</evidence>
<keyword evidence="2" id="KW-1133">Transmembrane helix</keyword>
<gene>
    <name evidence="4" type="ORF">EVOR1521_LOCUS24406</name>
</gene>
<evidence type="ECO:0000259" key="3">
    <source>
        <dbReference type="Pfam" id="PF07699"/>
    </source>
</evidence>
<dbReference type="AlphaFoldDB" id="A0AA36J8P0"/>
<dbReference type="Pfam" id="PF07699">
    <property type="entry name" value="Ephrin_rec_like"/>
    <property type="match status" value="3"/>
</dbReference>
<organism evidence="4 5">
    <name type="scientific">Effrenium voratum</name>
    <dbReference type="NCBI Taxonomy" id="2562239"/>
    <lineage>
        <taxon>Eukaryota</taxon>
        <taxon>Sar</taxon>
        <taxon>Alveolata</taxon>
        <taxon>Dinophyceae</taxon>
        <taxon>Suessiales</taxon>
        <taxon>Symbiodiniaceae</taxon>
        <taxon>Effrenium</taxon>
    </lineage>
</organism>
<dbReference type="Gene3D" id="1.25.40.10">
    <property type="entry name" value="Tetratricopeptide repeat domain"/>
    <property type="match status" value="1"/>
</dbReference>
<keyword evidence="5" id="KW-1185">Reference proteome</keyword>
<feature type="repeat" description="PPR" evidence="1">
    <location>
        <begin position="3"/>
        <end position="39"/>
    </location>
</feature>
<keyword evidence="2" id="KW-0472">Membrane</keyword>
<feature type="domain" description="Tyrosine-protein kinase ephrin type A/B receptor-like" evidence="3">
    <location>
        <begin position="179"/>
        <end position="213"/>
    </location>
</feature>
<dbReference type="Gene3D" id="2.10.50.10">
    <property type="entry name" value="Tumor Necrosis Factor Receptor, subunit A, domain 2"/>
    <property type="match status" value="2"/>
</dbReference>
<dbReference type="NCBIfam" id="TIGR00756">
    <property type="entry name" value="PPR"/>
    <property type="match status" value="1"/>
</dbReference>
<dbReference type="InterPro" id="IPR011990">
    <property type="entry name" value="TPR-like_helical_dom_sf"/>
</dbReference>
<feature type="domain" description="Tyrosine-protein kinase ephrin type A/B receptor-like" evidence="3">
    <location>
        <begin position="128"/>
        <end position="162"/>
    </location>
</feature>
<proteinExistence type="predicted"/>
<dbReference type="Proteomes" id="UP001178507">
    <property type="component" value="Unassembled WGS sequence"/>
</dbReference>
<dbReference type="InterPro" id="IPR002885">
    <property type="entry name" value="PPR_rpt"/>
</dbReference>